<keyword evidence="1" id="KW-0812">Transmembrane</keyword>
<proteinExistence type="predicted"/>
<feature type="transmembrane region" description="Helical" evidence="1">
    <location>
        <begin position="47"/>
        <end position="70"/>
    </location>
</feature>
<dbReference type="EMBL" id="JADIKC010000004">
    <property type="protein sequence ID" value="MBM7121508.1"/>
    <property type="molecule type" value="Genomic_DNA"/>
</dbReference>
<reference evidence="2 3" key="1">
    <citation type="submission" date="2020-10" db="EMBL/GenBank/DDBJ databases">
        <title>Phylogeny of dyella-like bacteria.</title>
        <authorList>
            <person name="Fu J."/>
        </authorList>
    </citation>
    <scope>NUCLEOTIDE SEQUENCE [LARGE SCALE GENOMIC DNA]</scope>
    <source>
        <strain evidence="2 3">THG-B117</strain>
    </source>
</reference>
<organism evidence="2 3">
    <name type="scientific">Dyella kyungheensis</name>
    <dbReference type="NCBI Taxonomy" id="1242174"/>
    <lineage>
        <taxon>Bacteria</taxon>
        <taxon>Pseudomonadati</taxon>
        <taxon>Pseudomonadota</taxon>
        <taxon>Gammaproteobacteria</taxon>
        <taxon>Lysobacterales</taxon>
        <taxon>Rhodanobacteraceae</taxon>
        <taxon>Dyella</taxon>
    </lineage>
</organism>
<dbReference type="Proteomes" id="UP001430065">
    <property type="component" value="Unassembled WGS sequence"/>
</dbReference>
<comment type="caution">
    <text evidence="2">The sequence shown here is derived from an EMBL/GenBank/DDBJ whole genome shotgun (WGS) entry which is preliminary data.</text>
</comment>
<protein>
    <submittedName>
        <fullName evidence="2">Uncharacterized protein</fullName>
    </submittedName>
</protein>
<dbReference type="RefSeq" id="WP_204635977.1">
    <property type="nucleotide sequence ID" value="NZ_CP183983.1"/>
</dbReference>
<keyword evidence="1" id="KW-1133">Transmembrane helix</keyword>
<name>A0ABS2JTW4_9GAMM</name>
<keyword evidence="1" id="KW-0472">Membrane</keyword>
<evidence type="ECO:0000313" key="2">
    <source>
        <dbReference type="EMBL" id="MBM7121508.1"/>
    </source>
</evidence>
<evidence type="ECO:0000313" key="3">
    <source>
        <dbReference type="Proteomes" id="UP001430065"/>
    </source>
</evidence>
<evidence type="ECO:0000256" key="1">
    <source>
        <dbReference type="SAM" id="Phobius"/>
    </source>
</evidence>
<feature type="transmembrane region" description="Helical" evidence="1">
    <location>
        <begin position="82"/>
        <end position="104"/>
    </location>
</feature>
<gene>
    <name evidence="2" type="ORF">ISP20_10115</name>
</gene>
<sequence>MKRALSLLITVLALFVVPLLAYMQGESVIRMQLQAQGWACGMPILGLYLQALLVSGCLSVVALVLGVLAYRQLQPPRPKRRLLELAVVALPLLLAALGLLGLIFG</sequence>
<keyword evidence="3" id="KW-1185">Reference proteome</keyword>
<accession>A0ABS2JTW4</accession>